<sequence length="55" mass="6135">MGSTSLVSRTKLGWANVSTVYMLEWASVRTVANKDLQARKLPVTRIVGTERQIKS</sequence>
<reference evidence="1" key="1">
    <citation type="journal article" date="2011" name="PLoS Biol.">
        <title>Gene gain and loss during evolution of obligate parasitism in the white rust pathogen of Arabidopsis thaliana.</title>
        <authorList>
            <person name="Kemen E."/>
            <person name="Gardiner A."/>
            <person name="Schultz-Larsen T."/>
            <person name="Kemen A.C."/>
            <person name="Balmuth A.L."/>
            <person name="Robert-Seilaniantz A."/>
            <person name="Bailey K."/>
            <person name="Holub E."/>
            <person name="Studholme D.J."/>
            <person name="Maclean D."/>
            <person name="Jones J.D."/>
        </authorList>
    </citation>
    <scope>NUCLEOTIDE SEQUENCE</scope>
</reference>
<organism evidence="1">
    <name type="scientific">Albugo laibachii Nc14</name>
    <dbReference type="NCBI Taxonomy" id="890382"/>
    <lineage>
        <taxon>Eukaryota</taxon>
        <taxon>Sar</taxon>
        <taxon>Stramenopiles</taxon>
        <taxon>Oomycota</taxon>
        <taxon>Peronosporomycetes</taxon>
        <taxon>Albuginales</taxon>
        <taxon>Albuginaceae</taxon>
        <taxon>Albugo</taxon>
    </lineage>
</organism>
<proteinExistence type="predicted"/>
<protein>
    <submittedName>
        <fullName evidence="1">AlNc14C357G10960 protein</fullName>
    </submittedName>
</protein>
<dbReference type="AlphaFoldDB" id="F0WXK9"/>
<name>F0WXK9_9STRA</name>
<accession>F0WXK9</accession>
<dbReference type="EMBL" id="FR824402">
    <property type="protein sequence ID" value="CCA26203.1"/>
    <property type="molecule type" value="Genomic_DNA"/>
</dbReference>
<evidence type="ECO:0000313" key="1">
    <source>
        <dbReference type="EMBL" id="CCA26203.1"/>
    </source>
</evidence>
<gene>
    <name evidence="1" type="primary">AlNc14C357G10960</name>
    <name evidence="1" type="ORF">ALNC14_123470</name>
</gene>
<reference evidence="1" key="2">
    <citation type="submission" date="2011-02" db="EMBL/GenBank/DDBJ databases">
        <authorList>
            <person name="MacLean D."/>
        </authorList>
    </citation>
    <scope>NUCLEOTIDE SEQUENCE</scope>
</reference>
<dbReference type="HOGENOM" id="CLU_3036365_0_0_1"/>